<keyword evidence="2" id="KW-1185">Reference proteome</keyword>
<dbReference type="Proteomes" id="UP001318040">
    <property type="component" value="Chromosome 25"/>
</dbReference>
<sequence>MEAACVTTHKFVRREPDPRPGSVPQSRRRGQADPVLTAAAYVLNLGRTLRDRRRRDTVAGVCTEELLHAVVALYDSGLPNVGSDGLYSTVCAKGTQTIMLLRNKEEATESYARRSLKGAADNPGNTVADGDQSGVHSGLVDIVPDEVPGVRAAGVNSGESAGAADPATGGCGTGGSGGGNTAPDEEAISKFAEVYSDTDSSEGSSSSSEEEEDFSGSIDQFLHDVRRRRREREAAPDDIGPSTIGVECCLLSALTYTTSRTTSGEKVFLLQLMATRKRFRKYGLGRFLLQMLKELMELWQYDAILVHADSGAVSFFTHHGFSDDVILNSKFKEYSDDWVNTTMMSYFPEYCTGRNAITKEEISIDVKKMDLDIKFWRDRSLAAYQAQAVCITRMKKEILSLRDQLLTQKKHIETLETQLQLSHEEKSQLRMGSTSCRLLAVEQMHLGIGQLSRGWMDDGEDNARAALSTQHTDDRELLGAEHETPPSPSEAGVLAALMGALGTWDAMKKGEATCTGVTAGASEAVGIQEVGVETRDPAVGHSGSGEDASCDEFKWSAL</sequence>
<proteinExistence type="predicted"/>
<accession>A0AAJ7TH46</accession>
<reference evidence="3" key="1">
    <citation type="submission" date="2025-08" db="UniProtKB">
        <authorList>
            <consortium name="RefSeq"/>
        </authorList>
    </citation>
    <scope>IDENTIFICATION</scope>
    <source>
        <tissue evidence="3">Sperm</tissue>
    </source>
</reference>
<dbReference type="SUPFAM" id="SSF55729">
    <property type="entry name" value="Acyl-CoA N-acyltransferases (Nat)"/>
    <property type="match status" value="1"/>
</dbReference>
<dbReference type="InterPro" id="IPR016181">
    <property type="entry name" value="Acyl_CoA_acyltransferase"/>
</dbReference>
<dbReference type="RefSeq" id="XP_032816467.1">
    <property type="nucleotide sequence ID" value="XM_032960576.1"/>
</dbReference>
<dbReference type="Gene3D" id="3.40.630.30">
    <property type="match status" value="1"/>
</dbReference>
<feature type="compositionally biased region" description="Gly residues" evidence="1">
    <location>
        <begin position="169"/>
        <end position="180"/>
    </location>
</feature>
<gene>
    <name evidence="3" type="primary">LOC116945907</name>
</gene>
<name>A0AAJ7TH46_PETMA</name>
<organism evidence="2 3">
    <name type="scientific">Petromyzon marinus</name>
    <name type="common">Sea lamprey</name>
    <dbReference type="NCBI Taxonomy" id="7757"/>
    <lineage>
        <taxon>Eukaryota</taxon>
        <taxon>Metazoa</taxon>
        <taxon>Chordata</taxon>
        <taxon>Craniata</taxon>
        <taxon>Vertebrata</taxon>
        <taxon>Cyclostomata</taxon>
        <taxon>Hyperoartia</taxon>
        <taxon>Petromyzontiformes</taxon>
        <taxon>Petromyzontidae</taxon>
        <taxon>Petromyzon</taxon>
    </lineage>
</organism>
<evidence type="ECO:0000313" key="3">
    <source>
        <dbReference type="RefSeq" id="XP_032816467.1"/>
    </source>
</evidence>
<dbReference type="KEGG" id="pmrn:116945907"/>
<protein>
    <submittedName>
        <fullName evidence="3">Uncharacterized protein LOC116945907</fullName>
    </submittedName>
</protein>
<feature type="compositionally biased region" description="Low complexity" evidence="1">
    <location>
        <begin position="197"/>
        <end position="207"/>
    </location>
</feature>
<evidence type="ECO:0000256" key="1">
    <source>
        <dbReference type="SAM" id="MobiDB-lite"/>
    </source>
</evidence>
<evidence type="ECO:0000313" key="2">
    <source>
        <dbReference type="Proteomes" id="UP001318040"/>
    </source>
</evidence>
<dbReference type="AlphaFoldDB" id="A0AAJ7TH46"/>
<feature type="region of interest" description="Disordered" evidence="1">
    <location>
        <begin position="115"/>
        <end position="220"/>
    </location>
</feature>